<dbReference type="SUPFAM" id="SSF51735">
    <property type="entry name" value="NAD(P)-binding Rossmann-fold domains"/>
    <property type="match status" value="1"/>
</dbReference>
<evidence type="ECO:0000259" key="7">
    <source>
        <dbReference type="Pfam" id="PF04321"/>
    </source>
</evidence>
<dbReference type="OrthoDB" id="9803892at2"/>
<comment type="similarity">
    <text evidence="2 6">Belongs to the dTDP-4-dehydrorhamnose reductase family.</text>
</comment>
<dbReference type="InterPro" id="IPR005913">
    <property type="entry name" value="dTDP_dehydrorham_reduct"/>
</dbReference>
<dbReference type="Gene3D" id="3.40.50.720">
    <property type="entry name" value="NAD(P)-binding Rossmann-like Domain"/>
    <property type="match status" value="1"/>
</dbReference>
<proteinExistence type="inferred from homology"/>
<reference evidence="8 9" key="1">
    <citation type="submission" date="2018-12" db="EMBL/GenBank/DDBJ databases">
        <authorList>
            <consortium name="Pathogen Informatics"/>
        </authorList>
    </citation>
    <scope>NUCLEOTIDE SEQUENCE [LARGE SCALE GENOMIC DNA]</scope>
    <source>
        <strain evidence="8 9">NCTC3438</strain>
    </source>
</reference>
<evidence type="ECO:0000256" key="1">
    <source>
        <dbReference type="ARBA" id="ARBA00004781"/>
    </source>
</evidence>
<organism evidence="8 9">
    <name type="scientific">Avibacterium volantium</name>
    <name type="common">Pasteurella volantium</name>
    <dbReference type="NCBI Taxonomy" id="762"/>
    <lineage>
        <taxon>Bacteria</taxon>
        <taxon>Pseudomonadati</taxon>
        <taxon>Pseudomonadota</taxon>
        <taxon>Gammaproteobacteria</taxon>
        <taxon>Pasteurellales</taxon>
        <taxon>Pasteurellaceae</taxon>
        <taxon>Avibacterium</taxon>
    </lineage>
</organism>
<feature type="domain" description="RmlD-like substrate binding" evidence="7">
    <location>
        <begin position="3"/>
        <end position="289"/>
    </location>
</feature>
<dbReference type="Pfam" id="PF04321">
    <property type="entry name" value="RmlD_sub_bind"/>
    <property type="match status" value="1"/>
</dbReference>
<evidence type="ECO:0000313" key="9">
    <source>
        <dbReference type="Proteomes" id="UP000268198"/>
    </source>
</evidence>
<dbReference type="RefSeq" id="WP_126371142.1">
    <property type="nucleotide sequence ID" value="NZ_LR134167.1"/>
</dbReference>
<comment type="cofactor">
    <cofactor evidence="6">
        <name>Mg(2+)</name>
        <dbReference type="ChEBI" id="CHEBI:18420"/>
    </cofactor>
    <text evidence="6">Binds 1 Mg(2+) ion per monomer.</text>
</comment>
<evidence type="ECO:0000256" key="6">
    <source>
        <dbReference type="RuleBase" id="RU364082"/>
    </source>
</evidence>
<sequence>MPRILVTGSNGQVGQCLVERLKDKVDLLALDRDQLDITDIKAVNHTIKQFRPDVVINAAAYTAVDKAESDQETAKLINVDGVKNLAIACEEISAALLHISTDYVFDGNKNLANLYTEEDLVNPQSVYGETKLQGEIVAQKHCQKTIILRTAWVFCEYGNNFVKTMLRLAKTHNELGIVSDQFGSPTYAGDIANALIKISDTIIAEKSISYGIYHFSGYPYVNWFEFAQAIFNNANQDGLLNVMPNLKAIDTLSYPTAAKRPANSKLSHTKIRNAFNISPSNWQDALKNIRAYI</sequence>
<dbReference type="Gene3D" id="3.90.25.10">
    <property type="entry name" value="UDP-galactose 4-epimerase, domain 1"/>
    <property type="match status" value="1"/>
</dbReference>
<accession>A0A447SNV5</accession>
<protein>
    <recommendedName>
        <fullName evidence="4 6">dTDP-4-dehydrorhamnose reductase</fullName>
        <ecNumber evidence="3 6">1.1.1.133</ecNumber>
    </recommendedName>
</protein>
<keyword evidence="9" id="KW-1185">Reference proteome</keyword>
<dbReference type="GO" id="GO:0008831">
    <property type="term" value="F:dTDP-4-dehydrorhamnose reductase activity"/>
    <property type="evidence" value="ECO:0007669"/>
    <property type="project" value="UniProtKB-EC"/>
</dbReference>
<dbReference type="AlphaFoldDB" id="A0A447SNV5"/>
<dbReference type="NCBIfam" id="TIGR01214">
    <property type="entry name" value="rmlD"/>
    <property type="match status" value="1"/>
</dbReference>
<dbReference type="UniPathway" id="UPA00124"/>
<dbReference type="UniPathway" id="UPA00281"/>
<dbReference type="PANTHER" id="PTHR10491:SF4">
    <property type="entry name" value="METHIONINE ADENOSYLTRANSFERASE 2 SUBUNIT BETA"/>
    <property type="match status" value="1"/>
</dbReference>
<dbReference type="InterPro" id="IPR036291">
    <property type="entry name" value="NAD(P)-bd_dom_sf"/>
</dbReference>
<evidence type="ECO:0000256" key="2">
    <source>
        <dbReference type="ARBA" id="ARBA00010944"/>
    </source>
</evidence>
<dbReference type="KEGG" id="avt:NCTC3438_00463"/>
<evidence type="ECO:0000256" key="5">
    <source>
        <dbReference type="ARBA" id="ARBA00048200"/>
    </source>
</evidence>
<dbReference type="CDD" id="cd05254">
    <property type="entry name" value="dTDP_HR_like_SDR_e"/>
    <property type="match status" value="1"/>
</dbReference>
<dbReference type="InterPro" id="IPR029903">
    <property type="entry name" value="RmlD-like-bd"/>
</dbReference>
<comment type="pathway">
    <text evidence="1 6">Carbohydrate biosynthesis; dTDP-L-rhamnose biosynthesis.</text>
</comment>
<gene>
    <name evidence="8" type="primary">rfbD</name>
    <name evidence="8" type="ORF">NCTC3438_00463</name>
</gene>
<dbReference type="Proteomes" id="UP000268198">
    <property type="component" value="Chromosome"/>
</dbReference>
<comment type="catalytic activity">
    <reaction evidence="5 6">
        <text>dTDP-beta-L-rhamnose + NADP(+) = dTDP-4-dehydro-beta-L-rhamnose + NADPH + H(+)</text>
        <dbReference type="Rhea" id="RHEA:21796"/>
        <dbReference type="ChEBI" id="CHEBI:15378"/>
        <dbReference type="ChEBI" id="CHEBI:57510"/>
        <dbReference type="ChEBI" id="CHEBI:57783"/>
        <dbReference type="ChEBI" id="CHEBI:58349"/>
        <dbReference type="ChEBI" id="CHEBI:62830"/>
        <dbReference type="EC" id="1.1.1.133"/>
    </reaction>
</comment>
<evidence type="ECO:0000256" key="4">
    <source>
        <dbReference type="ARBA" id="ARBA00017099"/>
    </source>
</evidence>
<evidence type="ECO:0000256" key="3">
    <source>
        <dbReference type="ARBA" id="ARBA00012929"/>
    </source>
</evidence>
<dbReference type="FunFam" id="3.40.50.720:FF:000159">
    <property type="entry name" value="dTDP-4-dehydrorhamnose reductase"/>
    <property type="match status" value="1"/>
</dbReference>
<dbReference type="EC" id="1.1.1.133" evidence="3 6"/>
<comment type="function">
    <text evidence="6">Catalyzes the reduction of dTDP-6-deoxy-L-lyxo-4-hexulose to yield dTDP-L-rhamnose.</text>
</comment>
<evidence type="ECO:0000313" key="8">
    <source>
        <dbReference type="EMBL" id="VEB22466.1"/>
    </source>
</evidence>
<keyword evidence="6" id="KW-0521">NADP</keyword>
<name>A0A447SNV5_AVIVO</name>
<dbReference type="PANTHER" id="PTHR10491">
    <property type="entry name" value="DTDP-4-DEHYDRORHAMNOSE REDUCTASE"/>
    <property type="match status" value="1"/>
</dbReference>
<dbReference type="GO" id="GO:0009243">
    <property type="term" value="P:O antigen biosynthetic process"/>
    <property type="evidence" value="ECO:0007669"/>
    <property type="project" value="UniProtKB-UniPathway"/>
</dbReference>
<keyword evidence="6 8" id="KW-0560">Oxidoreductase</keyword>
<dbReference type="GO" id="GO:0019305">
    <property type="term" value="P:dTDP-rhamnose biosynthetic process"/>
    <property type="evidence" value="ECO:0007669"/>
    <property type="project" value="UniProtKB-UniPathway"/>
</dbReference>
<dbReference type="GO" id="GO:0005829">
    <property type="term" value="C:cytosol"/>
    <property type="evidence" value="ECO:0007669"/>
    <property type="project" value="TreeGrafter"/>
</dbReference>
<dbReference type="EMBL" id="LR134167">
    <property type="protein sequence ID" value="VEB22466.1"/>
    <property type="molecule type" value="Genomic_DNA"/>
</dbReference>